<dbReference type="NCBIfam" id="TIGR04000">
    <property type="entry name" value="thiol_BshB2"/>
    <property type="match status" value="1"/>
</dbReference>
<evidence type="ECO:0000313" key="1">
    <source>
        <dbReference type="EMBL" id="RAV20948.1"/>
    </source>
</evidence>
<sequence>MEQERHILVVLPHPDDECGVSGTLVEHIKNGTPVTYVCLTLGEMGRSMGNPPFANRVTLPVIRKKELEESCRAIGISDLRMWGLHDKTVEFEDREALIERLGALIQELRPSLIITFYPGFSVHPDHDATGALVVQTVERMAAEERPTVYCVAFSKNCEAVLGPPDIVRDVSAHLKQKIGSLESHRTQGLFLAGKKSYEDEEVKPRLVTERFWTYRFT</sequence>
<accession>A0A329MN99</accession>
<proteinExistence type="predicted"/>
<dbReference type="SUPFAM" id="SSF102588">
    <property type="entry name" value="LmbE-like"/>
    <property type="match status" value="1"/>
</dbReference>
<reference evidence="1 2" key="1">
    <citation type="journal article" date="2009" name="Int. J. Syst. Evol. Microbiol.">
        <title>Paenibacillus contaminans sp. nov., isolated from a contaminated laboratory plate.</title>
        <authorList>
            <person name="Chou J.H."/>
            <person name="Lee J.H."/>
            <person name="Lin M.C."/>
            <person name="Chang P.S."/>
            <person name="Arun A.B."/>
            <person name="Young C.C."/>
            <person name="Chen W.M."/>
        </authorList>
    </citation>
    <scope>NUCLEOTIDE SEQUENCE [LARGE SCALE GENOMIC DNA]</scope>
    <source>
        <strain evidence="1 2">CKOBP-6</strain>
    </source>
</reference>
<name>A0A329MN99_9BACL</name>
<dbReference type="GO" id="GO:0016811">
    <property type="term" value="F:hydrolase activity, acting on carbon-nitrogen (but not peptide) bonds, in linear amides"/>
    <property type="evidence" value="ECO:0007669"/>
    <property type="project" value="TreeGrafter"/>
</dbReference>
<evidence type="ECO:0000313" key="2">
    <source>
        <dbReference type="Proteomes" id="UP000250369"/>
    </source>
</evidence>
<protein>
    <submittedName>
        <fullName evidence="1">Bacillithiol biosynthesis deacetylase BshB2</fullName>
    </submittedName>
</protein>
<dbReference type="InterPro" id="IPR024078">
    <property type="entry name" value="LmbE-like_dom_sf"/>
</dbReference>
<comment type="caution">
    <text evidence="1">The sequence shown here is derived from an EMBL/GenBank/DDBJ whole genome shotgun (WGS) entry which is preliminary data.</text>
</comment>
<organism evidence="1 2">
    <name type="scientific">Paenibacillus contaminans</name>
    <dbReference type="NCBI Taxonomy" id="450362"/>
    <lineage>
        <taxon>Bacteria</taxon>
        <taxon>Bacillati</taxon>
        <taxon>Bacillota</taxon>
        <taxon>Bacilli</taxon>
        <taxon>Bacillales</taxon>
        <taxon>Paenibacillaceae</taxon>
        <taxon>Paenibacillus</taxon>
    </lineage>
</organism>
<dbReference type="PANTHER" id="PTHR12993">
    <property type="entry name" value="N-ACETYLGLUCOSAMINYL-PHOSPHATIDYLINOSITOL DE-N-ACETYLASE-RELATED"/>
    <property type="match status" value="1"/>
</dbReference>
<dbReference type="InterPro" id="IPR023841">
    <property type="entry name" value="BshB2"/>
</dbReference>
<dbReference type="RefSeq" id="WP_113031228.1">
    <property type="nucleotide sequence ID" value="NZ_QMFB01000006.1"/>
</dbReference>
<dbReference type="PANTHER" id="PTHR12993:SF27">
    <property type="entry name" value="N-ACETYL-ALPHA-D-GLUCOSAMINYL L-MALATE DEACETYLASE 2-RELATED"/>
    <property type="match status" value="1"/>
</dbReference>
<dbReference type="Gene3D" id="3.40.50.10320">
    <property type="entry name" value="LmbE-like"/>
    <property type="match status" value="1"/>
</dbReference>
<gene>
    <name evidence="1" type="primary">bshB2</name>
    <name evidence="1" type="ORF">DQG23_12725</name>
</gene>
<dbReference type="AlphaFoldDB" id="A0A329MN99"/>
<keyword evidence="2" id="KW-1185">Reference proteome</keyword>
<dbReference type="InterPro" id="IPR003737">
    <property type="entry name" value="GlcNAc_PI_deacetylase-related"/>
</dbReference>
<dbReference type="OrthoDB" id="9790023at2"/>
<dbReference type="Pfam" id="PF02585">
    <property type="entry name" value="PIG-L"/>
    <property type="match status" value="1"/>
</dbReference>
<dbReference type="Proteomes" id="UP000250369">
    <property type="component" value="Unassembled WGS sequence"/>
</dbReference>
<dbReference type="EMBL" id="QMFB01000006">
    <property type="protein sequence ID" value="RAV20948.1"/>
    <property type="molecule type" value="Genomic_DNA"/>
</dbReference>